<dbReference type="GO" id="GO:0005524">
    <property type="term" value="F:ATP binding"/>
    <property type="evidence" value="ECO:0007669"/>
    <property type="project" value="UniProtKB-KW"/>
</dbReference>
<evidence type="ECO:0000259" key="9">
    <source>
        <dbReference type="PROSITE" id="PS50893"/>
    </source>
</evidence>
<sequence>MVAGHDRHHAGLLLHRAPDRIRHLQPSLRGAAPARLVRRRRRPAAGGVGRAGQVLGPEPGPGGVAAVPGRTGHGGRADLRPHGGRIRGRADGRRQHRGGDPHSVGVGLRRRAVLRLRHGRADQPAAARLLPRRAERDLRFPAARIAAVGAAVSVGTASKALRLDIRHRRVRARLDLDLEHPGITVLFGPSGAGKTTIIRCLAGLDRISSGTITLGPTLWDDGGRTFVPARRRNVGYLFQDLALFPHLNVAENVGYGLKRMPRASRQAIIDDALRTAEVPGFQERIVAELSGGEAQRVALARAIAPRPDVLLLDEPLAGLDDPTRLRLRSELRRLILHAGIPALVVTHDRDEALALADQLVVLIDGAVHQTGPPAEVFDRPADAMVARVVGMDTISPARVVSVDRGTVRLRVGEASVVADLPSWRRHPLAAGEAVAVCLRGGDVGLRADPGSAAPPDTNSLPAVVTGIIEEASLIRVQVDAGFPLVCFLTRRELQALGLTGGSRVLVLVHRRSVHLAELAPQ</sequence>
<feature type="domain" description="ABC transporter" evidence="9">
    <location>
        <begin position="152"/>
        <end position="389"/>
    </location>
</feature>
<dbReference type="PROSITE" id="PS00211">
    <property type="entry name" value="ABC_TRANSPORTER_1"/>
    <property type="match status" value="1"/>
</dbReference>
<feature type="region of interest" description="Disordered" evidence="8">
    <location>
        <begin position="38"/>
        <end position="105"/>
    </location>
</feature>
<evidence type="ECO:0000256" key="3">
    <source>
        <dbReference type="ARBA" id="ARBA00022519"/>
    </source>
</evidence>
<keyword evidence="3" id="KW-0997">Cell inner membrane</keyword>
<organism evidence="10 11">
    <name type="scientific">Cryobacterium shii</name>
    <dbReference type="NCBI Taxonomy" id="1259235"/>
    <lineage>
        <taxon>Bacteria</taxon>
        <taxon>Bacillati</taxon>
        <taxon>Actinomycetota</taxon>
        <taxon>Actinomycetes</taxon>
        <taxon>Micrococcales</taxon>
        <taxon>Microbacteriaceae</taxon>
        <taxon>Cryobacterium</taxon>
    </lineage>
</organism>
<feature type="compositionally biased region" description="Basic and acidic residues" evidence="8">
    <location>
        <begin position="88"/>
        <end position="100"/>
    </location>
</feature>
<name>A0AAQ2C860_9MICO</name>
<proteinExistence type="predicted"/>
<dbReference type="InterPro" id="IPR005116">
    <property type="entry name" value="Transp-assoc_OB_typ1"/>
</dbReference>
<reference evidence="10 11" key="1">
    <citation type="submission" date="2019-03" db="EMBL/GenBank/DDBJ databases">
        <title>Genomics of glacier-inhabiting Cryobacterium strains.</title>
        <authorList>
            <person name="Liu Q."/>
            <person name="Xin Y.-H."/>
        </authorList>
    </citation>
    <scope>NUCLEOTIDE SEQUENCE [LARGE SCALE GENOMIC DNA]</scope>
    <source>
        <strain evidence="11">TMT1-22</strain>
    </source>
</reference>
<keyword evidence="4" id="KW-0547">Nucleotide-binding</keyword>
<dbReference type="AlphaFoldDB" id="A0AAQ2C860"/>
<evidence type="ECO:0000256" key="8">
    <source>
        <dbReference type="SAM" id="MobiDB-lite"/>
    </source>
</evidence>
<dbReference type="InterPro" id="IPR050093">
    <property type="entry name" value="ABC_SmlMolc_Importer"/>
</dbReference>
<dbReference type="PROSITE" id="PS50893">
    <property type="entry name" value="ABC_TRANSPORTER_2"/>
    <property type="match status" value="1"/>
</dbReference>
<dbReference type="SUPFAM" id="SSF52540">
    <property type="entry name" value="P-loop containing nucleoside triphosphate hydrolases"/>
    <property type="match status" value="1"/>
</dbReference>
<dbReference type="InterPro" id="IPR003439">
    <property type="entry name" value="ABC_transporter-like_ATP-bd"/>
</dbReference>
<dbReference type="SUPFAM" id="SSF50331">
    <property type="entry name" value="MOP-like"/>
    <property type="match status" value="1"/>
</dbReference>
<dbReference type="Pfam" id="PF00005">
    <property type="entry name" value="ABC_tran"/>
    <property type="match status" value="1"/>
</dbReference>
<keyword evidence="11" id="KW-1185">Reference proteome</keyword>
<evidence type="ECO:0000256" key="2">
    <source>
        <dbReference type="ARBA" id="ARBA00022475"/>
    </source>
</evidence>
<accession>A0AAQ2C860</accession>
<dbReference type="Gene3D" id="2.40.50.100">
    <property type="match status" value="1"/>
</dbReference>
<dbReference type="SMART" id="SM00382">
    <property type="entry name" value="AAA"/>
    <property type="match status" value="1"/>
</dbReference>
<keyword evidence="6" id="KW-1278">Translocase</keyword>
<keyword evidence="7" id="KW-0472">Membrane</keyword>
<evidence type="ECO:0000256" key="6">
    <source>
        <dbReference type="ARBA" id="ARBA00022967"/>
    </source>
</evidence>
<dbReference type="InterPro" id="IPR003593">
    <property type="entry name" value="AAA+_ATPase"/>
</dbReference>
<keyword evidence="5 10" id="KW-0067">ATP-binding</keyword>
<protein>
    <submittedName>
        <fullName evidence="10">ABC transporter ATP-binding protein</fullName>
    </submittedName>
</protein>
<dbReference type="Gene3D" id="3.40.50.300">
    <property type="entry name" value="P-loop containing nucleotide triphosphate hydrolases"/>
    <property type="match status" value="1"/>
</dbReference>
<comment type="caution">
    <text evidence="10">The sequence shown here is derived from an EMBL/GenBank/DDBJ whole genome shotgun (WGS) entry which is preliminary data.</text>
</comment>
<dbReference type="PANTHER" id="PTHR42781:SF1">
    <property type="entry name" value="THIAMINE IMPORT ATP-BINDING PROTEIN THIQ"/>
    <property type="match status" value="1"/>
</dbReference>
<gene>
    <name evidence="10" type="ORF">E3O49_04405</name>
</gene>
<evidence type="ECO:0000256" key="1">
    <source>
        <dbReference type="ARBA" id="ARBA00022448"/>
    </source>
</evidence>
<evidence type="ECO:0000256" key="4">
    <source>
        <dbReference type="ARBA" id="ARBA00022741"/>
    </source>
</evidence>
<keyword evidence="2" id="KW-1003">Cell membrane</keyword>
<dbReference type="PANTHER" id="PTHR42781">
    <property type="entry name" value="SPERMIDINE/PUTRESCINE IMPORT ATP-BINDING PROTEIN POTA"/>
    <property type="match status" value="1"/>
</dbReference>
<dbReference type="Proteomes" id="UP000297403">
    <property type="component" value="Unassembled WGS sequence"/>
</dbReference>
<evidence type="ECO:0000256" key="5">
    <source>
        <dbReference type="ARBA" id="ARBA00022840"/>
    </source>
</evidence>
<dbReference type="Pfam" id="PF03459">
    <property type="entry name" value="TOBE"/>
    <property type="match status" value="1"/>
</dbReference>
<evidence type="ECO:0000313" key="10">
    <source>
        <dbReference type="EMBL" id="TFC51309.1"/>
    </source>
</evidence>
<dbReference type="InterPro" id="IPR017871">
    <property type="entry name" value="ABC_transporter-like_CS"/>
</dbReference>
<dbReference type="EMBL" id="SOFY01000014">
    <property type="protein sequence ID" value="TFC51309.1"/>
    <property type="molecule type" value="Genomic_DNA"/>
</dbReference>
<dbReference type="GO" id="GO:0016887">
    <property type="term" value="F:ATP hydrolysis activity"/>
    <property type="evidence" value="ECO:0007669"/>
    <property type="project" value="InterPro"/>
</dbReference>
<dbReference type="InterPro" id="IPR027417">
    <property type="entry name" value="P-loop_NTPase"/>
</dbReference>
<dbReference type="InterPro" id="IPR008995">
    <property type="entry name" value="Mo/tungstate-bd_C_term_dom"/>
</dbReference>
<keyword evidence="1" id="KW-0813">Transport</keyword>
<evidence type="ECO:0000313" key="11">
    <source>
        <dbReference type="Proteomes" id="UP000297403"/>
    </source>
</evidence>
<evidence type="ECO:0000256" key="7">
    <source>
        <dbReference type="ARBA" id="ARBA00023136"/>
    </source>
</evidence>